<dbReference type="GO" id="GO:0000977">
    <property type="term" value="F:RNA polymerase II transcription regulatory region sequence-specific DNA binding"/>
    <property type="evidence" value="ECO:0007669"/>
    <property type="project" value="TreeGrafter"/>
</dbReference>
<feature type="compositionally biased region" description="Low complexity" evidence="7">
    <location>
        <begin position="78"/>
        <end position="91"/>
    </location>
</feature>
<feature type="region of interest" description="Disordered" evidence="7">
    <location>
        <begin position="1"/>
        <end position="37"/>
    </location>
</feature>
<dbReference type="PROSITE" id="PS00027">
    <property type="entry name" value="HOMEOBOX_1"/>
    <property type="match status" value="1"/>
</dbReference>
<feature type="compositionally biased region" description="Polar residues" evidence="7">
    <location>
        <begin position="17"/>
        <end position="37"/>
    </location>
</feature>
<evidence type="ECO:0000256" key="5">
    <source>
        <dbReference type="PROSITE-ProRule" id="PRU00108"/>
    </source>
</evidence>
<dbReference type="InterPro" id="IPR017970">
    <property type="entry name" value="Homeobox_CS"/>
</dbReference>
<evidence type="ECO:0000256" key="4">
    <source>
        <dbReference type="ARBA" id="ARBA00023242"/>
    </source>
</evidence>
<dbReference type="Pfam" id="PF00046">
    <property type="entry name" value="Homeodomain"/>
    <property type="match status" value="1"/>
</dbReference>
<gene>
    <name evidence="9" type="ORF">FB192DRAFT_1385646</name>
</gene>
<dbReference type="Gene3D" id="1.10.10.60">
    <property type="entry name" value="Homeodomain-like"/>
    <property type="match status" value="1"/>
</dbReference>
<evidence type="ECO:0000313" key="10">
    <source>
        <dbReference type="Proteomes" id="UP000469890"/>
    </source>
</evidence>
<dbReference type="SMART" id="SM00389">
    <property type="entry name" value="HOX"/>
    <property type="match status" value="1"/>
</dbReference>
<dbReference type="InterPro" id="IPR051306">
    <property type="entry name" value="Homeobox_regulator"/>
</dbReference>
<organism evidence="9 10">
    <name type="scientific">Mucor circinelloides f. lusitanicus</name>
    <name type="common">Mucor racemosus var. lusitanicus</name>
    <dbReference type="NCBI Taxonomy" id="29924"/>
    <lineage>
        <taxon>Eukaryota</taxon>
        <taxon>Fungi</taxon>
        <taxon>Fungi incertae sedis</taxon>
        <taxon>Mucoromycota</taxon>
        <taxon>Mucoromycotina</taxon>
        <taxon>Mucoromycetes</taxon>
        <taxon>Mucorales</taxon>
        <taxon>Mucorineae</taxon>
        <taxon>Mucoraceae</taxon>
        <taxon>Mucor</taxon>
    </lineage>
</organism>
<feature type="DNA-binding region" description="Homeobox" evidence="5">
    <location>
        <begin position="10"/>
        <end position="69"/>
    </location>
</feature>
<evidence type="ECO:0000259" key="8">
    <source>
        <dbReference type="PROSITE" id="PS50071"/>
    </source>
</evidence>
<evidence type="ECO:0000256" key="3">
    <source>
        <dbReference type="ARBA" id="ARBA00023155"/>
    </source>
</evidence>
<name>A0A8H4F0E5_MUCCL</name>
<dbReference type="EMBL" id="JAAECE010000005">
    <property type="protein sequence ID" value="KAF1801406.1"/>
    <property type="molecule type" value="Genomic_DNA"/>
</dbReference>
<dbReference type="PANTHER" id="PTHR46123:SF4">
    <property type="entry name" value="MIX-TYPE HOMEOBOX GENE 1-RELATED"/>
    <property type="match status" value="1"/>
</dbReference>
<evidence type="ECO:0000256" key="6">
    <source>
        <dbReference type="RuleBase" id="RU000682"/>
    </source>
</evidence>
<dbReference type="AlphaFoldDB" id="A0A8H4F0E5"/>
<evidence type="ECO:0000256" key="7">
    <source>
        <dbReference type="SAM" id="MobiDB-lite"/>
    </source>
</evidence>
<dbReference type="PANTHER" id="PTHR46123">
    <property type="entry name" value="MIX-TYPE HOMEOBOX GENE 1-RELATED"/>
    <property type="match status" value="1"/>
</dbReference>
<feature type="region of interest" description="Disordered" evidence="7">
    <location>
        <begin position="128"/>
        <end position="204"/>
    </location>
</feature>
<dbReference type="SUPFAM" id="SSF46689">
    <property type="entry name" value="Homeodomain-like"/>
    <property type="match status" value="1"/>
</dbReference>
<keyword evidence="2 5" id="KW-0238">DNA-binding</keyword>
<accession>A0A8H4F0E5</accession>
<evidence type="ECO:0000313" key="9">
    <source>
        <dbReference type="EMBL" id="KAF1801406.1"/>
    </source>
</evidence>
<dbReference type="CDD" id="cd00086">
    <property type="entry name" value="homeodomain"/>
    <property type="match status" value="1"/>
</dbReference>
<evidence type="ECO:0000256" key="1">
    <source>
        <dbReference type="ARBA" id="ARBA00004123"/>
    </source>
</evidence>
<dbReference type="GO" id="GO:0005634">
    <property type="term" value="C:nucleus"/>
    <property type="evidence" value="ECO:0007669"/>
    <property type="project" value="UniProtKB-SubCell"/>
</dbReference>
<reference evidence="9 10" key="1">
    <citation type="submission" date="2019-09" db="EMBL/GenBank/DDBJ databases">
        <authorList>
            <consortium name="DOE Joint Genome Institute"/>
            <person name="Mondo S.J."/>
            <person name="Navarro-Mendoza M.I."/>
            <person name="Perez-Arques C."/>
            <person name="Panchal S."/>
            <person name="Nicolas F.E."/>
            <person name="Ganguly P."/>
            <person name="Pangilinan J."/>
            <person name="Grigoriev I."/>
            <person name="Heitman J."/>
            <person name="Sanya K."/>
            <person name="Garre V."/>
        </authorList>
    </citation>
    <scope>NUCLEOTIDE SEQUENCE [LARGE SCALE GENOMIC DNA]</scope>
    <source>
        <strain evidence="9 10">MU402</strain>
    </source>
</reference>
<dbReference type="InterPro" id="IPR009057">
    <property type="entry name" value="Homeodomain-like_sf"/>
</dbReference>
<dbReference type="PROSITE" id="PS50071">
    <property type="entry name" value="HOMEOBOX_2"/>
    <property type="match status" value="1"/>
</dbReference>
<evidence type="ECO:0000256" key="2">
    <source>
        <dbReference type="ARBA" id="ARBA00023125"/>
    </source>
</evidence>
<proteinExistence type="predicted"/>
<feature type="compositionally biased region" description="Basic and acidic residues" evidence="7">
    <location>
        <begin position="144"/>
        <end position="161"/>
    </location>
</feature>
<comment type="caution">
    <text evidence="9">The sequence shown here is derived from an EMBL/GenBank/DDBJ whole genome shotgun (WGS) entry which is preliminary data.</text>
</comment>
<feature type="region of interest" description="Disordered" evidence="7">
    <location>
        <begin position="78"/>
        <end position="109"/>
    </location>
</feature>
<dbReference type="Pfam" id="PF24818">
    <property type="entry name" value="PH_TRF2_HOY1"/>
    <property type="match status" value="1"/>
</dbReference>
<dbReference type="InterPro" id="IPR001356">
    <property type="entry name" value="HD"/>
</dbReference>
<feature type="domain" description="Homeobox" evidence="8">
    <location>
        <begin position="8"/>
        <end position="68"/>
    </location>
</feature>
<sequence length="524" mass="57529">MNSHSASPAPTRKRTHLNPTQVATLQDSFSTNPLPDSSVRSRLARELAVTERTIQIWFQNRRAKARKVEALGAAAASNGTSNASCSTSSSTVIRSGHGWAPDSQRHATPPRYQATFRTMMTPERFEELKHQDHQHIRKRPRSSSKPEPKSSHLLELTRSDNMRAMSEGISRPSNHDGSFAVVASTSTPTPTSLSNTPTTSAGTVVQGGATTTITNESQMSSSSSNSLITDTPIQTVPLPVSVLRVGSWTRFAHASPHLHQRDWDLVCYASPLDREFVWRVQAEGHHFRIQVSFDSIHQLRLSRQVQMETGELVGQLDIELSLPLAFSMWRFGQDHQWVRCGDFTEDKQASVDGFHILQGNHEAFKQALLDLLALAPELATKISIAPTTNHAMMMMDLHPPPPGLDLCRDFTMSPSATPEPSSLVAAAQAAAQAVAAQQIMYHGNNNGLSAAAQAAYGMINPQQLSKANMSHLMLQAPFFYPTTTAATSTHMQASSNLQQQQQGNEDLYQMLIHQQHAQPSSLLL</sequence>
<feature type="compositionally biased region" description="Low complexity" evidence="7">
    <location>
        <begin position="184"/>
        <end position="204"/>
    </location>
</feature>
<keyword evidence="4 5" id="KW-0539">Nucleus</keyword>
<keyword evidence="3 5" id="KW-0371">Homeobox</keyword>
<protein>
    <recommendedName>
        <fullName evidence="8">Homeobox domain-containing protein</fullName>
    </recommendedName>
</protein>
<dbReference type="Proteomes" id="UP000469890">
    <property type="component" value="Unassembled WGS sequence"/>
</dbReference>
<dbReference type="GO" id="GO:0000981">
    <property type="term" value="F:DNA-binding transcription factor activity, RNA polymerase II-specific"/>
    <property type="evidence" value="ECO:0007669"/>
    <property type="project" value="InterPro"/>
</dbReference>
<dbReference type="InterPro" id="IPR057939">
    <property type="entry name" value="TRF2_HOY1_PH"/>
</dbReference>
<comment type="subcellular location">
    <subcellularLocation>
        <location evidence="1 5 6">Nucleus</location>
    </subcellularLocation>
</comment>